<feature type="compositionally biased region" description="Basic and acidic residues" evidence="4">
    <location>
        <begin position="144"/>
        <end position="155"/>
    </location>
</feature>
<dbReference type="GO" id="GO:0032790">
    <property type="term" value="P:ribosome disassembly"/>
    <property type="evidence" value="ECO:0007669"/>
    <property type="project" value="TreeGrafter"/>
</dbReference>
<dbReference type="GO" id="GO:0003743">
    <property type="term" value="F:translation initiation factor activity"/>
    <property type="evidence" value="ECO:0007669"/>
    <property type="project" value="UniProtKB-KW"/>
</dbReference>
<dbReference type="OrthoDB" id="21573at2759"/>
<keyword evidence="2" id="KW-0396">Initiation factor</keyword>
<name>A0A7R8W129_9CRUS</name>
<evidence type="ECO:0000256" key="4">
    <source>
        <dbReference type="SAM" id="MobiDB-lite"/>
    </source>
</evidence>
<evidence type="ECO:0000256" key="2">
    <source>
        <dbReference type="ARBA" id="ARBA00022540"/>
    </source>
</evidence>
<reference evidence="5" key="1">
    <citation type="submission" date="2020-11" db="EMBL/GenBank/DDBJ databases">
        <authorList>
            <person name="Tran Van P."/>
        </authorList>
    </citation>
    <scope>NUCLEOTIDE SEQUENCE</scope>
</reference>
<keyword evidence="3" id="KW-0648">Protein biosynthesis</keyword>
<organism evidence="5">
    <name type="scientific">Cyprideis torosa</name>
    <dbReference type="NCBI Taxonomy" id="163714"/>
    <lineage>
        <taxon>Eukaryota</taxon>
        <taxon>Metazoa</taxon>
        <taxon>Ecdysozoa</taxon>
        <taxon>Arthropoda</taxon>
        <taxon>Crustacea</taxon>
        <taxon>Oligostraca</taxon>
        <taxon>Ostracoda</taxon>
        <taxon>Podocopa</taxon>
        <taxon>Podocopida</taxon>
        <taxon>Cytherocopina</taxon>
        <taxon>Cytheroidea</taxon>
        <taxon>Cytherideidae</taxon>
        <taxon>Cyprideis</taxon>
    </lineage>
</organism>
<gene>
    <name evidence="5" type="ORF">CTOB1V02_LOCUS813</name>
</gene>
<accession>A0A7R8W129</accession>
<evidence type="ECO:0000256" key="3">
    <source>
        <dbReference type="ARBA" id="ARBA00022917"/>
    </source>
</evidence>
<dbReference type="InterPro" id="IPR001288">
    <property type="entry name" value="Translation_initiation_fac_3"/>
</dbReference>
<dbReference type="GO" id="GO:0043022">
    <property type="term" value="F:ribosome binding"/>
    <property type="evidence" value="ECO:0007669"/>
    <property type="project" value="TreeGrafter"/>
</dbReference>
<evidence type="ECO:0000313" key="5">
    <source>
        <dbReference type="EMBL" id="CAD7222816.1"/>
    </source>
</evidence>
<dbReference type="EMBL" id="OB660107">
    <property type="protein sequence ID" value="CAD7222816.1"/>
    <property type="molecule type" value="Genomic_DNA"/>
</dbReference>
<dbReference type="PANTHER" id="PTHR10938">
    <property type="entry name" value="TRANSLATION INITIATION FACTOR IF-3"/>
    <property type="match status" value="1"/>
</dbReference>
<dbReference type="GO" id="GO:0005739">
    <property type="term" value="C:mitochondrion"/>
    <property type="evidence" value="ECO:0007669"/>
    <property type="project" value="TreeGrafter"/>
</dbReference>
<dbReference type="AlphaFoldDB" id="A0A7R8W129"/>
<protein>
    <submittedName>
        <fullName evidence="5">Uncharacterized protein</fullName>
    </submittedName>
</protein>
<comment type="similarity">
    <text evidence="1">Belongs to the IF-3 family.</text>
</comment>
<dbReference type="GO" id="GO:0070124">
    <property type="term" value="P:mitochondrial translational initiation"/>
    <property type="evidence" value="ECO:0007669"/>
    <property type="project" value="TreeGrafter"/>
</dbReference>
<feature type="region of interest" description="Disordered" evidence="4">
    <location>
        <begin position="137"/>
        <end position="156"/>
    </location>
</feature>
<proteinExistence type="inferred from homology"/>
<dbReference type="SUPFAM" id="SSF55200">
    <property type="entry name" value="Translation initiation factor IF3, C-terminal domain"/>
    <property type="match status" value="1"/>
</dbReference>
<dbReference type="InterPro" id="IPR036788">
    <property type="entry name" value="T_IF-3_C_sf"/>
</dbReference>
<sequence>MLLLYRLCSPLISPMVHCVLNGPLSKATSSALIVSYQSVARHKRFVPMSNVRFFSRREDSETALRELGEKPKRLRTQTQFPMITLNHSDGQVEVLSLDHAAKLAKARNMSLLKVENEDSKTGRATYKLFTERDMLFGGKQSNEPGKKKDEGKNQDFKTLPVIRSNISDNDLNSRVNQLMKWLKKGLLVRVVIEVRGDQAKANQIVETISKSVEEVNAEVTKKTLHQKGNLIRFSVKVPAASATFSNEPSPSSSS</sequence>
<dbReference type="Gene3D" id="3.30.110.10">
    <property type="entry name" value="Translation initiation factor 3 (IF-3), C-terminal domain"/>
    <property type="match status" value="1"/>
</dbReference>
<dbReference type="PANTHER" id="PTHR10938:SF0">
    <property type="entry name" value="TRANSLATION INITIATION FACTOR IF-3, MITOCHONDRIAL"/>
    <property type="match status" value="1"/>
</dbReference>
<evidence type="ECO:0000256" key="1">
    <source>
        <dbReference type="ARBA" id="ARBA00005439"/>
    </source>
</evidence>